<dbReference type="PROSITE" id="PS01129">
    <property type="entry name" value="PSI_RLU"/>
    <property type="match status" value="1"/>
</dbReference>
<dbReference type="GO" id="GO:0000455">
    <property type="term" value="P:enzyme-directed rRNA pseudouridine synthesis"/>
    <property type="evidence" value="ECO:0007669"/>
    <property type="project" value="TreeGrafter"/>
</dbReference>
<dbReference type="PANTHER" id="PTHR21600:SF56">
    <property type="entry name" value="TRNA PSEUDOURIDINE SYNTHASE C"/>
    <property type="match status" value="1"/>
</dbReference>
<evidence type="ECO:0000313" key="11">
    <source>
        <dbReference type="EMBL" id="ASD64209.1"/>
    </source>
</evidence>
<accession>A0A1Z3N9R9</accession>
<dbReference type="AlphaFoldDB" id="A0A1Z3N9R9"/>
<evidence type="ECO:0000313" key="12">
    <source>
        <dbReference type="Proteomes" id="UP000197003"/>
    </source>
</evidence>
<protein>
    <recommendedName>
        <fullName evidence="6">tRNA pseudouridine synthase C</fullName>
        <ecNumber evidence="5">5.4.99.26</ecNumber>
    </recommendedName>
    <alternativeName>
        <fullName evidence="8">tRNA pseudouridine(65) synthase</fullName>
    </alternativeName>
    <alternativeName>
        <fullName evidence="9">tRNA pseudouridylate synthase C</fullName>
    </alternativeName>
    <alternativeName>
        <fullName evidence="7">tRNA-uridine isomerase C</fullName>
    </alternativeName>
</protein>
<dbReference type="EC" id="5.4.99.26" evidence="5"/>
<evidence type="ECO:0000256" key="1">
    <source>
        <dbReference type="ARBA" id="ARBA00022694"/>
    </source>
</evidence>
<dbReference type="InterPro" id="IPR006145">
    <property type="entry name" value="PsdUridine_synth_RsuA/RluA"/>
</dbReference>
<dbReference type="OrthoDB" id="9807829at2"/>
<dbReference type="RefSeq" id="WP_088565688.1">
    <property type="nucleotide sequence ID" value="NZ_CP020946.1"/>
</dbReference>
<comment type="function">
    <text evidence="4">Responsible for synthesis of pseudouridine from uracil-65 in transfer RNAs.</text>
</comment>
<comment type="catalytic activity">
    <reaction evidence="3">
        <text>uridine(65) in tRNA = pseudouridine(65) in tRNA</text>
        <dbReference type="Rhea" id="RHEA:42536"/>
        <dbReference type="Rhea" id="RHEA-COMP:10103"/>
        <dbReference type="Rhea" id="RHEA-COMP:10104"/>
        <dbReference type="ChEBI" id="CHEBI:65314"/>
        <dbReference type="ChEBI" id="CHEBI:65315"/>
        <dbReference type="EC" id="5.4.99.26"/>
    </reaction>
</comment>
<name>A0A1Z3N9R9_BDEBC</name>
<reference evidence="11 12" key="1">
    <citation type="submission" date="2017-04" db="EMBL/GenBank/DDBJ databases">
        <title>Whole genome sequence of Bdellovibrio bacteriovorus strain SSB218315.</title>
        <authorList>
            <person name="Oyedara O."/>
            <person name="Rodriguez-Perez M.A."/>
        </authorList>
    </citation>
    <scope>NUCLEOTIDE SEQUENCE [LARGE SCALE GENOMIC DNA]</scope>
    <source>
        <strain evidence="11 12">SSB218315</strain>
    </source>
</reference>
<dbReference type="Pfam" id="PF00849">
    <property type="entry name" value="PseudoU_synth_2"/>
    <property type="match status" value="1"/>
</dbReference>
<evidence type="ECO:0000256" key="3">
    <source>
        <dbReference type="ARBA" id="ARBA00036607"/>
    </source>
</evidence>
<dbReference type="PANTHER" id="PTHR21600">
    <property type="entry name" value="MITOCHONDRIAL RNA PSEUDOURIDINE SYNTHASE"/>
    <property type="match status" value="1"/>
</dbReference>
<evidence type="ECO:0000256" key="4">
    <source>
        <dbReference type="ARBA" id="ARBA00037670"/>
    </source>
</evidence>
<dbReference type="SUPFAM" id="SSF55120">
    <property type="entry name" value="Pseudouridine synthase"/>
    <property type="match status" value="1"/>
</dbReference>
<proteinExistence type="predicted"/>
<gene>
    <name evidence="11" type="ORF">B9G79_11850</name>
</gene>
<sequence length="239" mass="27626">MSSESPLKIIYQDENFFAIDKPSGFFVHPPELSPYPVPKERICLWHLRKMFRKDVFPVHRLDAPTSGIVLFAMSRQDARELNFLFAERRMHKTYHAVVRGFVPASGSIDLPLEVDEGQSIVEAQTVFHSLAQVELPYAVGKKYPTSRYSLVQAHPVTGRWHQIRRHFDRIAHPLLGDIEHGDSHHNRFFRDTLNIKGLCLKATKIEMDSPWNGKPVVIEAPPCEKWDQIHKLFSWQPPT</sequence>
<evidence type="ECO:0000256" key="9">
    <source>
        <dbReference type="ARBA" id="ARBA00043049"/>
    </source>
</evidence>
<dbReference type="InterPro" id="IPR006224">
    <property type="entry name" value="PsdUridine_synth_RluA-like_CS"/>
</dbReference>
<evidence type="ECO:0000256" key="2">
    <source>
        <dbReference type="ARBA" id="ARBA00023235"/>
    </source>
</evidence>
<dbReference type="Gene3D" id="3.30.2350.10">
    <property type="entry name" value="Pseudouridine synthase"/>
    <property type="match status" value="1"/>
</dbReference>
<dbReference type="InterPro" id="IPR020103">
    <property type="entry name" value="PsdUridine_synth_cat_dom_sf"/>
</dbReference>
<evidence type="ECO:0000259" key="10">
    <source>
        <dbReference type="Pfam" id="PF00849"/>
    </source>
</evidence>
<organism evidence="11 12">
    <name type="scientific">Bdellovibrio bacteriovorus</name>
    <dbReference type="NCBI Taxonomy" id="959"/>
    <lineage>
        <taxon>Bacteria</taxon>
        <taxon>Pseudomonadati</taxon>
        <taxon>Bdellovibrionota</taxon>
        <taxon>Bdellovibrionia</taxon>
        <taxon>Bdellovibrionales</taxon>
        <taxon>Pseudobdellovibrionaceae</taxon>
        <taxon>Bdellovibrio</taxon>
    </lineage>
</organism>
<keyword evidence="2" id="KW-0413">Isomerase</keyword>
<dbReference type="GO" id="GO:0160149">
    <property type="term" value="F:tRNA pseudouridine(65) synthase activity"/>
    <property type="evidence" value="ECO:0007669"/>
    <property type="project" value="UniProtKB-EC"/>
</dbReference>
<evidence type="ECO:0000256" key="8">
    <source>
        <dbReference type="ARBA" id="ARBA00041975"/>
    </source>
</evidence>
<dbReference type="EMBL" id="CP020946">
    <property type="protein sequence ID" value="ASD64209.1"/>
    <property type="molecule type" value="Genomic_DNA"/>
</dbReference>
<evidence type="ECO:0000256" key="6">
    <source>
        <dbReference type="ARBA" id="ARBA00040675"/>
    </source>
</evidence>
<evidence type="ECO:0000256" key="7">
    <source>
        <dbReference type="ARBA" id="ARBA00041803"/>
    </source>
</evidence>
<evidence type="ECO:0000256" key="5">
    <source>
        <dbReference type="ARBA" id="ARBA00038943"/>
    </source>
</evidence>
<dbReference type="InterPro" id="IPR050188">
    <property type="entry name" value="RluA_PseudoU_synthase"/>
</dbReference>
<dbReference type="Proteomes" id="UP000197003">
    <property type="component" value="Chromosome"/>
</dbReference>
<feature type="domain" description="Pseudouridine synthase RsuA/RluA-like" evidence="10">
    <location>
        <begin position="15"/>
        <end position="167"/>
    </location>
</feature>
<dbReference type="GO" id="GO:0008033">
    <property type="term" value="P:tRNA processing"/>
    <property type="evidence" value="ECO:0007669"/>
    <property type="project" value="UniProtKB-KW"/>
</dbReference>
<keyword evidence="1" id="KW-0819">tRNA processing</keyword>
<dbReference type="GO" id="GO:0003723">
    <property type="term" value="F:RNA binding"/>
    <property type="evidence" value="ECO:0007669"/>
    <property type="project" value="InterPro"/>
</dbReference>